<dbReference type="Proteomes" id="UP000004191">
    <property type="component" value="Unassembled WGS sequence"/>
</dbReference>
<dbReference type="HOGENOM" id="CLU_1213469_0_0_9"/>
<comment type="caution">
    <text evidence="2">The sequence shown here is derived from an EMBL/GenBank/DDBJ whole genome shotgun (WGS) entry which is preliminary data.</text>
</comment>
<proteinExistence type="predicted"/>
<accession>H3NN40</accession>
<feature type="transmembrane region" description="Helical" evidence="1">
    <location>
        <begin position="82"/>
        <end position="103"/>
    </location>
</feature>
<dbReference type="AlphaFoldDB" id="H3NN40"/>
<evidence type="ECO:0000313" key="2">
    <source>
        <dbReference type="EMBL" id="EHR34444.1"/>
    </source>
</evidence>
<evidence type="ECO:0000313" key="3">
    <source>
        <dbReference type="Proteomes" id="UP000004191"/>
    </source>
</evidence>
<dbReference type="STRING" id="883114.HMPREF9709_00751"/>
<feature type="transmembrane region" description="Helical" evidence="1">
    <location>
        <begin position="12"/>
        <end position="29"/>
    </location>
</feature>
<organism evidence="2 3">
    <name type="scientific">Helcococcus kunzii ATCC 51366</name>
    <dbReference type="NCBI Taxonomy" id="883114"/>
    <lineage>
        <taxon>Bacteria</taxon>
        <taxon>Bacillati</taxon>
        <taxon>Bacillota</taxon>
        <taxon>Tissierellia</taxon>
        <taxon>Tissierellales</taxon>
        <taxon>Peptoniphilaceae</taxon>
        <taxon>Helcococcus</taxon>
    </lineage>
</organism>
<reference evidence="2 3" key="1">
    <citation type="submission" date="2012-01" db="EMBL/GenBank/DDBJ databases">
        <title>The Genome Sequence of Helcococcus kunzii ATCC 51366.</title>
        <authorList>
            <consortium name="The Broad Institute Genome Sequencing Platform"/>
            <person name="Earl A."/>
            <person name="Ward D."/>
            <person name="Feldgarden M."/>
            <person name="Gevers D."/>
            <person name="Huys G."/>
            <person name="Young S.K."/>
            <person name="Zeng Q."/>
            <person name="Gargeya S."/>
            <person name="Fitzgerald M."/>
            <person name="Haas B."/>
            <person name="Abouelleil A."/>
            <person name="Alvarado L."/>
            <person name="Arachchi H.M."/>
            <person name="Berlin A."/>
            <person name="Chapman S.B."/>
            <person name="Gearin G."/>
            <person name="Goldberg J."/>
            <person name="Griggs A."/>
            <person name="Gujja S."/>
            <person name="Hansen M."/>
            <person name="Heiman D."/>
            <person name="Howarth C."/>
            <person name="Larimer J."/>
            <person name="Lui A."/>
            <person name="MacDonald P.J.P."/>
            <person name="McCowen C."/>
            <person name="Montmayeur A."/>
            <person name="Murphy C."/>
            <person name="Neiman D."/>
            <person name="Pearson M."/>
            <person name="Priest M."/>
            <person name="Roberts A."/>
            <person name="Saif S."/>
            <person name="Shea T."/>
            <person name="Sisk P."/>
            <person name="Stolte C."/>
            <person name="Sykes S."/>
            <person name="Wortman J."/>
            <person name="Nusbaum C."/>
            <person name="Birren B."/>
        </authorList>
    </citation>
    <scope>NUCLEOTIDE SEQUENCE [LARGE SCALE GENOMIC DNA]</scope>
    <source>
        <strain evidence="2 3">ATCC 51366</strain>
    </source>
</reference>
<keyword evidence="3" id="KW-1185">Reference proteome</keyword>
<keyword evidence="1" id="KW-1133">Transmembrane helix</keyword>
<dbReference type="EMBL" id="AGEI01000020">
    <property type="protein sequence ID" value="EHR34444.1"/>
    <property type="molecule type" value="Genomic_DNA"/>
</dbReference>
<feature type="transmembrane region" description="Helical" evidence="1">
    <location>
        <begin position="49"/>
        <end position="70"/>
    </location>
</feature>
<name>H3NN40_9FIRM</name>
<sequence>MKNNLKIIKKNTYLVFTLIWIIICLYAFSKNNNANEVILINIFGIFIDQLDLIFILASLIFIFLITIIKNSWNKSKSLFKKLSIFLMILLPLFGYLIFSYFYINNKSEEKHYEFISPSKKYSIVITETSSLMSSSVEFYVRQNLFVIRKQPILFPVFRDLTPIKKNQYRYKWKENTFIFEGKNFLLNDGRWKKVEINLENKNINIKEYIIYPKKYIPPKKQNLQNEKV</sequence>
<keyword evidence="1" id="KW-0472">Membrane</keyword>
<dbReference type="PATRIC" id="fig|883114.3.peg.744"/>
<gene>
    <name evidence="2" type="ORF">HMPREF9709_00751</name>
</gene>
<dbReference type="GeneID" id="96998753"/>
<dbReference type="RefSeq" id="WP_005398102.1">
    <property type="nucleotide sequence ID" value="NZ_JH601088.1"/>
</dbReference>
<keyword evidence="1" id="KW-0812">Transmembrane</keyword>
<protein>
    <submittedName>
        <fullName evidence="2">Uncharacterized protein</fullName>
    </submittedName>
</protein>
<evidence type="ECO:0000256" key="1">
    <source>
        <dbReference type="SAM" id="Phobius"/>
    </source>
</evidence>